<gene>
    <name evidence="1" type="primary">B1056G08.134</name>
</gene>
<accession>Q7EZ73</accession>
<reference evidence="2" key="2">
    <citation type="journal article" date="2008" name="Nucleic Acids Res.">
        <title>The rice annotation project database (RAP-DB): 2008 update.</title>
        <authorList>
            <consortium name="The rice annotation project (RAP)"/>
        </authorList>
    </citation>
    <scope>GENOME REANNOTATION</scope>
    <source>
        <strain evidence="2">cv. Nipponbare</strain>
    </source>
</reference>
<dbReference type="EMBL" id="AP004988">
    <property type="protein sequence ID" value="BAC21500.1"/>
    <property type="molecule type" value="Genomic_DNA"/>
</dbReference>
<name>Q7EZ73_ORYSJ</name>
<proteinExistence type="predicted"/>
<sequence>MRACAVRNGVVVAEPDVQITRSHYSLNLDAAAALITVKLLLACTGSTIVDRLAACCWKF</sequence>
<organism evidence="1 2">
    <name type="scientific">Oryza sativa subsp. japonica</name>
    <name type="common">Rice</name>
    <dbReference type="NCBI Taxonomy" id="39947"/>
    <lineage>
        <taxon>Eukaryota</taxon>
        <taxon>Viridiplantae</taxon>
        <taxon>Streptophyta</taxon>
        <taxon>Embryophyta</taxon>
        <taxon>Tracheophyta</taxon>
        <taxon>Spermatophyta</taxon>
        <taxon>Magnoliopsida</taxon>
        <taxon>Liliopsida</taxon>
        <taxon>Poales</taxon>
        <taxon>Poaceae</taxon>
        <taxon>BOP clade</taxon>
        <taxon>Oryzoideae</taxon>
        <taxon>Oryzeae</taxon>
        <taxon>Oryzinae</taxon>
        <taxon>Oryza</taxon>
        <taxon>Oryza sativa</taxon>
    </lineage>
</organism>
<reference evidence="2" key="1">
    <citation type="journal article" date="2005" name="Nature">
        <title>The map-based sequence of the rice genome.</title>
        <authorList>
            <consortium name="International rice genome sequencing project (IRGSP)"/>
            <person name="Matsumoto T."/>
            <person name="Wu J."/>
            <person name="Kanamori H."/>
            <person name="Katayose Y."/>
            <person name="Fujisawa M."/>
            <person name="Namiki N."/>
            <person name="Mizuno H."/>
            <person name="Yamamoto K."/>
            <person name="Antonio B.A."/>
            <person name="Baba T."/>
            <person name="Sakata K."/>
            <person name="Nagamura Y."/>
            <person name="Aoki H."/>
            <person name="Arikawa K."/>
            <person name="Arita K."/>
            <person name="Bito T."/>
            <person name="Chiden Y."/>
            <person name="Fujitsuka N."/>
            <person name="Fukunaka R."/>
            <person name="Hamada M."/>
            <person name="Harada C."/>
            <person name="Hayashi A."/>
            <person name="Hijishita S."/>
            <person name="Honda M."/>
            <person name="Hosokawa S."/>
            <person name="Ichikawa Y."/>
            <person name="Idonuma A."/>
            <person name="Iijima M."/>
            <person name="Ikeda M."/>
            <person name="Ikeno M."/>
            <person name="Ito K."/>
            <person name="Ito S."/>
            <person name="Ito T."/>
            <person name="Ito Y."/>
            <person name="Ito Y."/>
            <person name="Iwabuchi A."/>
            <person name="Kamiya K."/>
            <person name="Karasawa W."/>
            <person name="Kurita K."/>
            <person name="Katagiri S."/>
            <person name="Kikuta A."/>
            <person name="Kobayashi H."/>
            <person name="Kobayashi N."/>
            <person name="Machita K."/>
            <person name="Maehara T."/>
            <person name="Masukawa M."/>
            <person name="Mizubayashi T."/>
            <person name="Mukai Y."/>
            <person name="Nagasaki H."/>
            <person name="Nagata Y."/>
            <person name="Naito S."/>
            <person name="Nakashima M."/>
            <person name="Nakama Y."/>
            <person name="Nakamichi Y."/>
            <person name="Nakamura M."/>
            <person name="Meguro A."/>
            <person name="Negishi M."/>
            <person name="Ohta I."/>
            <person name="Ohta T."/>
            <person name="Okamoto M."/>
            <person name="Ono N."/>
            <person name="Saji S."/>
            <person name="Sakaguchi M."/>
            <person name="Sakai K."/>
            <person name="Shibata M."/>
            <person name="Shimokawa T."/>
            <person name="Song J."/>
            <person name="Takazaki Y."/>
            <person name="Terasawa K."/>
            <person name="Tsugane M."/>
            <person name="Tsuji K."/>
            <person name="Ueda S."/>
            <person name="Waki K."/>
            <person name="Yamagata H."/>
            <person name="Yamamoto M."/>
            <person name="Yamamoto S."/>
            <person name="Yamane H."/>
            <person name="Yoshiki S."/>
            <person name="Yoshihara R."/>
            <person name="Yukawa K."/>
            <person name="Zhong H."/>
            <person name="Yano M."/>
            <person name="Yuan Q."/>
            <person name="Ouyang S."/>
            <person name="Liu J."/>
            <person name="Jones K.M."/>
            <person name="Gansberger K."/>
            <person name="Moffat K."/>
            <person name="Hill J."/>
            <person name="Bera J."/>
            <person name="Fadrosh D."/>
            <person name="Jin S."/>
            <person name="Johri S."/>
            <person name="Kim M."/>
            <person name="Overton L."/>
            <person name="Reardon M."/>
            <person name="Tsitrin T."/>
            <person name="Vuong H."/>
            <person name="Weaver B."/>
            <person name="Ciecko A."/>
            <person name="Tallon L."/>
            <person name="Jackson J."/>
            <person name="Pai G."/>
            <person name="Aken S.V."/>
            <person name="Utterback T."/>
            <person name="Reidmuller S."/>
            <person name="Feldblyum T."/>
            <person name="Hsiao J."/>
            <person name="Zismann V."/>
            <person name="Iobst S."/>
            <person name="de Vazeille A.R."/>
            <person name="Buell C.R."/>
            <person name="Ying K."/>
            <person name="Li Y."/>
            <person name="Lu T."/>
            <person name="Huang Y."/>
            <person name="Zhao Q."/>
            <person name="Feng Q."/>
            <person name="Zhang L."/>
            <person name="Zhu J."/>
            <person name="Weng Q."/>
            <person name="Mu J."/>
            <person name="Lu Y."/>
            <person name="Fan D."/>
            <person name="Liu Y."/>
            <person name="Guan J."/>
            <person name="Zhang Y."/>
            <person name="Yu S."/>
            <person name="Liu X."/>
            <person name="Zhang Y."/>
            <person name="Hong G."/>
            <person name="Han B."/>
            <person name="Choisne N."/>
            <person name="Demange N."/>
            <person name="Orjeda G."/>
            <person name="Samain S."/>
            <person name="Cattolico L."/>
            <person name="Pelletier E."/>
            <person name="Couloux A."/>
            <person name="Segurens B."/>
            <person name="Wincker P."/>
            <person name="D'Hont A."/>
            <person name="Scarpelli C."/>
            <person name="Weissenbach J."/>
            <person name="Salanoubat M."/>
            <person name="Quetier F."/>
            <person name="Yu Y."/>
            <person name="Kim H.R."/>
            <person name="Rambo T."/>
            <person name="Currie J."/>
            <person name="Collura K."/>
            <person name="Luo M."/>
            <person name="Yang T."/>
            <person name="Ammiraju J.S.S."/>
            <person name="Engler F."/>
            <person name="Soderlund C."/>
            <person name="Wing R.A."/>
            <person name="Palmer L.E."/>
            <person name="de la Bastide M."/>
            <person name="Spiegel L."/>
            <person name="Nascimento L."/>
            <person name="Zutavern T."/>
            <person name="O'Shaughnessy A."/>
            <person name="Dike S."/>
            <person name="Dedhia N."/>
            <person name="Preston R."/>
            <person name="Balija V."/>
            <person name="McCombie W.R."/>
            <person name="Chow T."/>
            <person name="Chen H."/>
            <person name="Chung M."/>
            <person name="Chen C."/>
            <person name="Shaw J."/>
            <person name="Wu H."/>
            <person name="Hsiao K."/>
            <person name="Chao Y."/>
            <person name="Chu M."/>
            <person name="Cheng C."/>
            <person name="Hour A."/>
            <person name="Lee P."/>
            <person name="Lin S."/>
            <person name="Lin Y."/>
            <person name="Liou J."/>
            <person name="Liu S."/>
            <person name="Hsing Y."/>
            <person name="Raghuvanshi S."/>
            <person name="Mohanty A."/>
            <person name="Bharti A.K."/>
            <person name="Gaur A."/>
            <person name="Gupta V."/>
            <person name="Kumar D."/>
            <person name="Ravi V."/>
            <person name="Vij S."/>
            <person name="Kapur A."/>
            <person name="Khurana P."/>
            <person name="Khurana P."/>
            <person name="Khurana J.P."/>
            <person name="Tyagi A.K."/>
            <person name="Gaikwad K."/>
            <person name="Singh A."/>
            <person name="Dalal V."/>
            <person name="Srivastava S."/>
            <person name="Dixit A."/>
            <person name="Pal A.K."/>
            <person name="Ghazi I.A."/>
            <person name="Yadav M."/>
            <person name="Pandit A."/>
            <person name="Bhargava A."/>
            <person name="Sureshbabu K."/>
            <person name="Batra K."/>
            <person name="Sharma T.R."/>
            <person name="Mohapatra T."/>
            <person name="Singh N.K."/>
            <person name="Messing J."/>
            <person name="Nelson A.B."/>
            <person name="Fuks G."/>
            <person name="Kavchok S."/>
            <person name="Keizer G."/>
            <person name="Linton E."/>
            <person name="Llaca V."/>
            <person name="Song R."/>
            <person name="Tanyolac B."/>
            <person name="Young S."/>
            <person name="Ho-Il K."/>
            <person name="Hahn J.H."/>
            <person name="Sangsakoo G."/>
            <person name="Vanavichit A."/>
            <person name="de Mattos Luiz.A.T."/>
            <person name="Zimmer P.D."/>
            <person name="Malone G."/>
            <person name="Dellagostin O."/>
            <person name="de Oliveira A.C."/>
            <person name="Bevan M."/>
            <person name="Bancroft I."/>
            <person name="Minx P."/>
            <person name="Cordum H."/>
            <person name="Wilson R."/>
            <person name="Cheng Z."/>
            <person name="Jin W."/>
            <person name="Jiang J."/>
            <person name="Leong S.A."/>
            <person name="Iwama H."/>
            <person name="Gojobori T."/>
            <person name="Itoh T."/>
            <person name="Niimura Y."/>
            <person name="Fujii Y."/>
            <person name="Habara T."/>
            <person name="Sakai H."/>
            <person name="Sato Y."/>
            <person name="Wilson G."/>
            <person name="Kumar K."/>
            <person name="McCouch S."/>
            <person name="Juretic N."/>
            <person name="Hoen D."/>
            <person name="Wright S."/>
            <person name="Bruskiewich R."/>
            <person name="Bureau T."/>
            <person name="Miyao A."/>
            <person name="Hirochika H."/>
            <person name="Nishikawa T."/>
            <person name="Kadowaki K."/>
            <person name="Sugiura M."/>
            <person name="Burr B."/>
            <person name="Sasaki T."/>
        </authorList>
    </citation>
    <scope>NUCLEOTIDE SEQUENCE [LARGE SCALE GENOMIC DNA]</scope>
    <source>
        <strain evidence="2">cv. Nipponbare</strain>
    </source>
</reference>
<evidence type="ECO:0000313" key="2">
    <source>
        <dbReference type="Proteomes" id="UP000000763"/>
    </source>
</evidence>
<evidence type="ECO:0000313" key="1">
    <source>
        <dbReference type="EMBL" id="BAC21500.1"/>
    </source>
</evidence>
<protein>
    <submittedName>
        <fullName evidence="1">Uncharacterized protein</fullName>
    </submittedName>
</protein>
<dbReference type="Proteomes" id="UP000000763">
    <property type="component" value="Chromosome 7"/>
</dbReference>
<dbReference type="AlphaFoldDB" id="Q7EZ73"/>